<evidence type="ECO:0000256" key="2">
    <source>
        <dbReference type="ARBA" id="ARBA00010157"/>
    </source>
</evidence>
<dbReference type="RefSeq" id="WP_323279041.1">
    <property type="nucleotide sequence ID" value="NZ_JAYGGQ010000007.1"/>
</dbReference>
<evidence type="ECO:0000256" key="7">
    <source>
        <dbReference type="SAM" id="Phobius"/>
    </source>
</evidence>
<evidence type="ECO:0000313" key="9">
    <source>
        <dbReference type="EMBL" id="MEA5455184.1"/>
    </source>
</evidence>
<dbReference type="Pfam" id="PF03176">
    <property type="entry name" value="MMPL"/>
    <property type="match status" value="2"/>
</dbReference>
<dbReference type="PANTHER" id="PTHR33406:SF11">
    <property type="entry name" value="MEMBRANE PROTEIN SCO6666-RELATED"/>
    <property type="match status" value="1"/>
</dbReference>
<feature type="transmembrane region" description="Helical" evidence="7">
    <location>
        <begin position="660"/>
        <end position="683"/>
    </location>
</feature>
<feature type="transmembrane region" description="Helical" evidence="7">
    <location>
        <begin position="543"/>
        <end position="561"/>
    </location>
</feature>
<keyword evidence="4 7" id="KW-0812">Transmembrane</keyword>
<comment type="similarity">
    <text evidence="2">Belongs to the resistance-nodulation-cell division (RND) (TC 2.A.6) family. MmpL subfamily.</text>
</comment>
<comment type="caution">
    <text evidence="9">The sequence shown here is derived from an EMBL/GenBank/DDBJ whole genome shotgun (WGS) entry which is preliminary data.</text>
</comment>
<feature type="domain" description="Membrane transport protein MMPL" evidence="8">
    <location>
        <begin position="407"/>
        <end position="722"/>
    </location>
</feature>
<dbReference type="PANTHER" id="PTHR33406">
    <property type="entry name" value="MEMBRANE PROTEIN MJ1562-RELATED"/>
    <property type="match status" value="1"/>
</dbReference>
<name>A0ABU5T699_9MICC</name>
<keyword evidence="3" id="KW-1003">Cell membrane</keyword>
<evidence type="ECO:0000256" key="1">
    <source>
        <dbReference type="ARBA" id="ARBA00004651"/>
    </source>
</evidence>
<feature type="transmembrane region" description="Helical" evidence="7">
    <location>
        <begin position="573"/>
        <end position="592"/>
    </location>
</feature>
<dbReference type="InterPro" id="IPR004869">
    <property type="entry name" value="MMPL_dom"/>
</dbReference>
<feature type="transmembrane region" description="Helical" evidence="7">
    <location>
        <begin position="612"/>
        <end position="633"/>
    </location>
</feature>
<evidence type="ECO:0000256" key="6">
    <source>
        <dbReference type="ARBA" id="ARBA00023136"/>
    </source>
</evidence>
<evidence type="ECO:0000313" key="10">
    <source>
        <dbReference type="Proteomes" id="UP001304769"/>
    </source>
</evidence>
<evidence type="ECO:0000256" key="4">
    <source>
        <dbReference type="ARBA" id="ARBA00022692"/>
    </source>
</evidence>
<evidence type="ECO:0000256" key="3">
    <source>
        <dbReference type="ARBA" id="ARBA00022475"/>
    </source>
</evidence>
<feature type="transmembrane region" description="Helical" evidence="7">
    <location>
        <begin position="310"/>
        <end position="334"/>
    </location>
</feature>
<feature type="transmembrane region" description="Helical" evidence="7">
    <location>
        <begin position="234"/>
        <end position="253"/>
    </location>
</feature>
<keyword evidence="5 7" id="KW-1133">Transmembrane helix</keyword>
<sequence>MIRWGSFIVRRRWAVLAVSLLFVIIAGVLGAKVSDKLITGGYIDQSSASAEADRELADRFAGGTPNLILLADSSGSVDSETARQAGTALTEKLRAEPNVTEVQSYWAAQGNPELQAGLKSRNGQEALILARVGGTESEAKKQVKAMADRYAGTTGPLTVKLGGQTAVDNAVDAQSASDLLRAELIVMPITLIILLLVFGSGVAAGLPLVIAGVSVVGTQFILDRLTGVTDVSIFALNLTTGLGLGLAIDYSLLMVSRFRDALADTGDTERALQITLATAGKTIIYSAITVACSLAGLMAFNTFFLKSFGYAGIAVTALAGAAAVITLPAVLAILGPKVNALSIPFLRRRREAREASASHASRGWTSWANRMMRRPVLFAGVVLAVLALLAAPALSIQFSLADDRALPSEAPASQVSQALRANFSTNGQDDVKVVAYGTEGSAPDRVADYASRLSSVPGVDRVDALTGSYVAGHQVAPANALSQRFAARTGDGSYLTAQTHIDPLSAQSRDLVKAVRDLPAPFPVQVTGQGATLADTLAGQAQGLPWALGIMALATIVLLALMTGSIVVPIKAIAMNVLTLSATFGIMVWVFQEGHLKWLVGDFQETGYVVSNMPLLLLCIAFGLSMDYEMFLLSRIKEEYDRTGDNRRAVVAGISRTGRIITAAAILLAVVFLSFVTSGILYLKLMGLGTGLAILIDATLIRGVLLPSVMALMGDVNWWGPRFLKRWSASFSHGESAQESAPESAQEALAAPAVGAEALPAEHATASSGRA</sequence>
<reference evidence="9 10" key="1">
    <citation type="submission" date="2023-12" db="EMBL/GenBank/DDBJ databases">
        <title>Sinomonas terricola sp. nov, isolated from litchi orchard soil in Guangdong, PR China.</title>
        <authorList>
            <person name="Jiaxin W."/>
            <person name="Yang Z."/>
            <person name="Honghui Z."/>
        </authorList>
    </citation>
    <scope>NUCLEOTIDE SEQUENCE [LARGE SCALE GENOMIC DNA]</scope>
    <source>
        <strain evidence="9 10">JGH33</strain>
    </source>
</reference>
<feature type="transmembrane region" description="Helical" evidence="7">
    <location>
        <begin position="689"/>
        <end position="713"/>
    </location>
</feature>
<dbReference type="InterPro" id="IPR050545">
    <property type="entry name" value="Mycobact_MmpL"/>
</dbReference>
<dbReference type="Proteomes" id="UP001304769">
    <property type="component" value="Unassembled WGS sequence"/>
</dbReference>
<feature type="transmembrane region" description="Helical" evidence="7">
    <location>
        <begin position="376"/>
        <end position="398"/>
    </location>
</feature>
<keyword evidence="10" id="KW-1185">Reference proteome</keyword>
<dbReference type="SUPFAM" id="SSF82866">
    <property type="entry name" value="Multidrug efflux transporter AcrB transmembrane domain"/>
    <property type="match status" value="2"/>
</dbReference>
<keyword evidence="6 7" id="KW-0472">Membrane</keyword>
<feature type="domain" description="Membrane transport protein MMPL" evidence="8">
    <location>
        <begin position="45"/>
        <end position="376"/>
    </location>
</feature>
<dbReference type="Gene3D" id="1.20.1640.10">
    <property type="entry name" value="Multidrug efflux transporter AcrB transmembrane domain"/>
    <property type="match status" value="2"/>
</dbReference>
<dbReference type="EMBL" id="JAYGGQ010000007">
    <property type="protein sequence ID" value="MEA5455184.1"/>
    <property type="molecule type" value="Genomic_DNA"/>
</dbReference>
<proteinExistence type="inferred from homology"/>
<protein>
    <submittedName>
        <fullName evidence="9">MMPL family transporter</fullName>
    </submittedName>
</protein>
<evidence type="ECO:0000256" key="5">
    <source>
        <dbReference type="ARBA" id="ARBA00022989"/>
    </source>
</evidence>
<comment type="subcellular location">
    <subcellularLocation>
        <location evidence="1">Cell membrane</location>
        <topology evidence="1">Multi-pass membrane protein</topology>
    </subcellularLocation>
</comment>
<evidence type="ECO:0000259" key="8">
    <source>
        <dbReference type="Pfam" id="PF03176"/>
    </source>
</evidence>
<gene>
    <name evidence="9" type="ORF">SPF06_10670</name>
</gene>
<organism evidence="9 10">
    <name type="scientific">Sinomonas terricola</name>
    <dbReference type="NCBI Taxonomy" id="3110330"/>
    <lineage>
        <taxon>Bacteria</taxon>
        <taxon>Bacillati</taxon>
        <taxon>Actinomycetota</taxon>
        <taxon>Actinomycetes</taxon>
        <taxon>Micrococcales</taxon>
        <taxon>Micrococcaceae</taxon>
        <taxon>Sinomonas</taxon>
    </lineage>
</organism>
<feature type="transmembrane region" description="Helical" evidence="7">
    <location>
        <begin position="283"/>
        <end position="304"/>
    </location>
</feature>
<accession>A0ABU5T699</accession>